<dbReference type="RefSeq" id="WP_386730266.1">
    <property type="nucleotide sequence ID" value="NZ_JBHSTP010000002.1"/>
</dbReference>
<evidence type="ECO:0000256" key="2">
    <source>
        <dbReference type="ARBA" id="ARBA00022573"/>
    </source>
</evidence>
<dbReference type="SUPFAM" id="SSF53790">
    <property type="entry name" value="Tetrapyrrole methylase"/>
    <property type="match status" value="1"/>
</dbReference>
<feature type="region of interest" description="Disordered" evidence="12">
    <location>
        <begin position="150"/>
        <end position="244"/>
    </location>
</feature>
<evidence type="ECO:0000256" key="3">
    <source>
        <dbReference type="ARBA" id="ARBA00022603"/>
    </source>
</evidence>
<dbReference type="PANTHER" id="PTHR45790">
    <property type="entry name" value="SIROHEME SYNTHASE-RELATED"/>
    <property type="match status" value="1"/>
</dbReference>
<keyword evidence="10" id="KW-0511">Multifunctional enzyme</keyword>
<dbReference type="GO" id="GO:0004851">
    <property type="term" value="F:uroporphyrin-III C-methyltransferase activity"/>
    <property type="evidence" value="ECO:0007669"/>
    <property type="project" value="UniProtKB-EC"/>
</dbReference>
<evidence type="ECO:0000256" key="4">
    <source>
        <dbReference type="ARBA" id="ARBA00022679"/>
    </source>
</evidence>
<dbReference type="InterPro" id="IPR014777">
    <property type="entry name" value="4pyrrole_Mease_sub1"/>
</dbReference>
<evidence type="ECO:0000256" key="11">
    <source>
        <dbReference type="ARBA" id="ARBA00047561"/>
    </source>
</evidence>
<evidence type="ECO:0000256" key="1">
    <source>
        <dbReference type="ARBA" id="ARBA00005010"/>
    </source>
</evidence>
<evidence type="ECO:0000256" key="9">
    <source>
        <dbReference type="ARBA" id="ARBA00023244"/>
    </source>
</evidence>
<keyword evidence="4 14" id="KW-0808">Transferase</keyword>
<dbReference type="InterPro" id="IPR050161">
    <property type="entry name" value="Siro_Cobalamin_biosynth"/>
</dbReference>
<keyword evidence="7" id="KW-0520">NAD</keyword>
<keyword evidence="6" id="KW-0560">Oxidoreductase</keyword>
<dbReference type="Gene3D" id="3.40.50.720">
    <property type="entry name" value="NAD(P)-binding Rossmann-like Domain"/>
    <property type="match status" value="1"/>
</dbReference>
<dbReference type="InterPro" id="IPR000878">
    <property type="entry name" value="4pyrrol_Mease"/>
</dbReference>
<evidence type="ECO:0000256" key="10">
    <source>
        <dbReference type="ARBA" id="ARBA00023268"/>
    </source>
</evidence>
<evidence type="ECO:0000259" key="13">
    <source>
        <dbReference type="Pfam" id="PF00590"/>
    </source>
</evidence>
<keyword evidence="5" id="KW-0949">S-adenosyl-L-methionine</keyword>
<dbReference type="NCBIfam" id="TIGR01469">
    <property type="entry name" value="cobA_cysG_Cterm"/>
    <property type="match status" value="1"/>
</dbReference>
<accession>A0ABW1VE57</accession>
<dbReference type="Gene3D" id="3.30.950.10">
    <property type="entry name" value="Methyltransferase, Cobalt-precorrin-4 Transmethylase, Domain 2"/>
    <property type="match status" value="1"/>
</dbReference>
<evidence type="ECO:0000313" key="15">
    <source>
        <dbReference type="Proteomes" id="UP001596306"/>
    </source>
</evidence>
<dbReference type="NCBIfam" id="TIGR01470">
    <property type="entry name" value="cysG_Nterm"/>
    <property type="match status" value="1"/>
</dbReference>
<evidence type="ECO:0000256" key="6">
    <source>
        <dbReference type="ARBA" id="ARBA00023002"/>
    </source>
</evidence>
<comment type="caution">
    <text evidence="14">The sequence shown here is derived from an EMBL/GenBank/DDBJ whole genome shotgun (WGS) entry which is preliminary data.</text>
</comment>
<reference evidence="15" key="1">
    <citation type="journal article" date="2019" name="Int. J. Syst. Evol. Microbiol.">
        <title>The Global Catalogue of Microorganisms (GCM) 10K type strain sequencing project: providing services to taxonomists for standard genome sequencing and annotation.</title>
        <authorList>
            <consortium name="The Broad Institute Genomics Platform"/>
            <consortium name="The Broad Institute Genome Sequencing Center for Infectious Disease"/>
            <person name="Wu L."/>
            <person name="Ma J."/>
        </authorList>
    </citation>
    <scope>NUCLEOTIDE SEQUENCE [LARGE SCALE GENOMIC DNA]</scope>
    <source>
        <strain evidence="15">CCUG 43304</strain>
    </source>
</reference>
<protein>
    <submittedName>
        <fullName evidence="14">Uroporphyrinogen-III C-methyltransferase</fullName>
        <ecNumber evidence="14">2.1.1.107</ecNumber>
    </submittedName>
</protein>
<evidence type="ECO:0000256" key="12">
    <source>
        <dbReference type="SAM" id="MobiDB-lite"/>
    </source>
</evidence>
<evidence type="ECO:0000256" key="8">
    <source>
        <dbReference type="ARBA" id="ARBA00023239"/>
    </source>
</evidence>
<dbReference type="NCBIfam" id="NF004790">
    <property type="entry name" value="PRK06136.1"/>
    <property type="match status" value="1"/>
</dbReference>
<gene>
    <name evidence="14" type="primary">cobA</name>
    <name evidence="14" type="ORF">ACFQB0_08720</name>
</gene>
<dbReference type="PIRSF" id="PIRSF036426">
    <property type="entry name" value="Sirohaem_synth"/>
    <property type="match status" value="1"/>
</dbReference>
<dbReference type="Proteomes" id="UP001596306">
    <property type="component" value="Unassembled WGS sequence"/>
</dbReference>
<dbReference type="SUPFAM" id="SSF51735">
    <property type="entry name" value="NAD(P)-binding Rossmann-fold domains"/>
    <property type="match status" value="1"/>
</dbReference>
<dbReference type="InterPro" id="IPR006366">
    <property type="entry name" value="CobA/CysG_C"/>
</dbReference>
<feature type="compositionally biased region" description="Polar residues" evidence="12">
    <location>
        <begin position="216"/>
        <end position="225"/>
    </location>
</feature>
<keyword evidence="8" id="KW-0456">Lyase</keyword>
<organism evidence="14 15">
    <name type="scientific">Luethyella okanaganae</name>
    <dbReference type="NCBI Taxonomy" id="69372"/>
    <lineage>
        <taxon>Bacteria</taxon>
        <taxon>Bacillati</taxon>
        <taxon>Actinomycetota</taxon>
        <taxon>Actinomycetes</taxon>
        <taxon>Micrococcales</taxon>
        <taxon>Microbacteriaceae</taxon>
        <taxon>Luethyella</taxon>
    </lineage>
</organism>
<dbReference type="CDD" id="cd11642">
    <property type="entry name" value="SUMT"/>
    <property type="match status" value="1"/>
</dbReference>
<keyword evidence="3 14" id="KW-0489">Methyltransferase</keyword>
<evidence type="ECO:0000313" key="14">
    <source>
        <dbReference type="EMBL" id="MFC6356189.1"/>
    </source>
</evidence>
<dbReference type="Pfam" id="PF13241">
    <property type="entry name" value="NAD_binding_7"/>
    <property type="match status" value="1"/>
</dbReference>
<dbReference type="InterPro" id="IPR035996">
    <property type="entry name" value="4pyrrol_Methylase_sf"/>
</dbReference>
<dbReference type="InterPro" id="IPR036291">
    <property type="entry name" value="NAD(P)-bd_dom_sf"/>
</dbReference>
<comment type="catalytic activity">
    <reaction evidence="11">
        <text>precorrin-2 + NAD(+) = sirohydrochlorin + NADH + 2 H(+)</text>
        <dbReference type="Rhea" id="RHEA:15613"/>
        <dbReference type="ChEBI" id="CHEBI:15378"/>
        <dbReference type="ChEBI" id="CHEBI:57540"/>
        <dbReference type="ChEBI" id="CHEBI:57945"/>
        <dbReference type="ChEBI" id="CHEBI:58351"/>
        <dbReference type="ChEBI" id="CHEBI:58827"/>
        <dbReference type="EC" id="1.3.1.76"/>
    </reaction>
</comment>
<comment type="pathway">
    <text evidence="1">Porphyrin-containing compound metabolism; siroheme biosynthesis; sirohydrochlorin from precorrin-2: step 1/1.</text>
</comment>
<dbReference type="EC" id="2.1.1.107" evidence="14"/>
<dbReference type="GO" id="GO:0032259">
    <property type="term" value="P:methylation"/>
    <property type="evidence" value="ECO:0007669"/>
    <property type="project" value="UniProtKB-KW"/>
</dbReference>
<dbReference type="InterPro" id="IPR006367">
    <property type="entry name" value="Sirohaem_synthase_N"/>
</dbReference>
<keyword evidence="9" id="KW-0627">Porphyrin biosynthesis</keyword>
<proteinExistence type="predicted"/>
<dbReference type="Gene3D" id="3.40.1010.10">
    <property type="entry name" value="Cobalt-precorrin-4 Transmethylase, Domain 1"/>
    <property type="match status" value="1"/>
</dbReference>
<dbReference type="InterPro" id="IPR012409">
    <property type="entry name" value="Sirohaem_synth"/>
</dbReference>
<sequence length="493" mass="51054">MTELYPLGLKVSGRPVLVVGGGPVAARRAAALIATGALVTVVAPEAGAELRALASTGALSWRARPYRTTDLEGAWLVHTATGIRDVDTRVATEAEAARLWCVDASDHRASAAWVPAVTRRDDVTVSVSAGGDPRRAMAIRDAVAHALDTGELPLRRHRRPTAGSRTALGTTARIGSPSAEEPPPPVEPDMSVEPRTPTEPVETNIANSDFDRLDQRTGTQDQLTDALSRRTGTHSQPTSAPGRRVAAAGGRVFLVGGGPGDPGLVTVRARRLLAEADVVVADRLGPRSLLSELGPEVLVIDVGKLPGHHPVPQDEINALLVEHASAGNIVVRLKGGDPYVLGRGGEEEQFCRAAGIPVEVVPGVTSAISVPAAVGIPVTHRGVANGFTVITGHEQLTAIPGGRDHTVILLMGVSALGTSAAALAAGDRGGECPVAVVEDGYGPRQRVTIGTLDTIEALAAERGIRSPAVIVIGDVVTLSPHAQHSRIPRKALA</sequence>
<dbReference type="Pfam" id="PF00590">
    <property type="entry name" value="TP_methylase"/>
    <property type="match status" value="1"/>
</dbReference>
<name>A0ABW1VE57_9MICO</name>
<dbReference type="EMBL" id="JBHSTP010000002">
    <property type="protein sequence ID" value="MFC6356189.1"/>
    <property type="molecule type" value="Genomic_DNA"/>
</dbReference>
<keyword evidence="2" id="KW-0169">Cobalamin biosynthesis</keyword>
<dbReference type="InterPro" id="IPR014776">
    <property type="entry name" value="4pyrrole_Mease_sub2"/>
</dbReference>
<evidence type="ECO:0000256" key="5">
    <source>
        <dbReference type="ARBA" id="ARBA00022691"/>
    </source>
</evidence>
<evidence type="ECO:0000256" key="7">
    <source>
        <dbReference type="ARBA" id="ARBA00023027"/>
    </source>
</evidence>
<dbReference type="PANTHER" id="PTHR45790:SF3">
    <property type="entry name" value="S-ADENOSYL-L-METHIONINE-DEPENDENT UROPORPHYRINOGEN III METHYLTRANSFERASE, CHLOROPLASTIC"/>
    <property type="match status" value="1"/>
</dbReference>
<feature type="domain" description="Tetrapyrrole methylase" evidence="13">
    <location>
        <begin position="252"/>
        <end position="455"/>
    </location>
</feature>
<keyword evidence="15" id="KW-1185">Reference proteome</keyword>